<protein>
    <recommendedName>
        <fullName evidence="2">ER-bound oxygenase mpaB/mpaB'/Rubber oxygenase catalytic domain-containing protein</fullName>
    </recommendedName>
</protein>
<proteinExistence type="predicted"/>
<keyword evidence="1" id="KW-0472">Membrane</keyword>
<feature type="transmembrane region" description="Helical" evidence="1">
    <location>
        <begin position="290"/>
        <end position="309"/>
    </location>
</feature>
<keyword evidence="4" id="KW-1185">Reference proteome</keyword>
<dbReference type="PANTHER" id="PTHR37159:SF1">
    <property type="entry name" value="GH11867P"/>
    <property type="match status" value="1"/>
</dbReference>
<keyword evidence="1" id="KW-0812">Transmembrane</keyword>
<organism evidence="3 4">
    <name type="scientific">Rhynocoris fuscipes</name>
    <dbReference type="NCBI Taxonomy" id="488301"/>
    <lineage>
        <taxon>Eukaryota</taxon>
        <taxon>Metazoa</taxon>
        <taxon>Ecdysozoa</taxon>
        <taxon>Arthropoda</taxon>
        <taxon>Hexapoda</taxon>
        <taxon>Insecta</taxon>
        <taxon>Pterygota</taxon>
        <taxon>Neoptera</taxon>
        <taxon>Paraneoptera</taxon>
        <taxon>Hemiptera</taxon>
        <taxon>Heteroptera</taxon>
        <taxon>Panheteroptera</taxon>
        <taxon>Cimicomorpha</taxon>
        <taxon>Reduviidae</taxon>
        <taxon>Harpactorinae</taxon>
        <taxon>Harpactorini</taxon>
        <taxon>Rhynocoris</taxon>
    </lineage>
</organism>
<evidence type="ECO:0000259" key="2">
    <source>
        <dbReference type="Pfam" id="PF09995"/>
    </source>
</evidence>
<comment type="caution">
    <text evidence="3">The sequence shown here is derived from an EMBL/GenBank/DDBJ whole genome shotgun (WGS) entry which is preliminary data.</text>
</comment>
<accession>A0AAW1CGH3</accession>
<keyword evidence="1" id="KW-1133">Transmembrane helix</keyword>
<feature type="transmembrane region" description="Helical" evidence="1">
    <location>
        <begin position="315"/>
        <end position="335"/>
    </location>
</feature>
<dbReference type="Pfam" id="PF09995">
    <property type="entry name" value="MPAB_Lcp_cat"/>
    <property type="match status" value="1"/>
</dbReference>
<gene>
    <name evidence="3" type="ORF">O3M35_003867</name>
</gene>
<dbReference type="EMBL" id="JAPXFL010000013">
    <property type="protein sequence ID" value="KAK9497976.1"/>
    <property type="molecule type" value="Genomic_DNA"/>
</dbReference>
<feature type="transmembrane region" description="Helical" evidence="1">
    <location>
        <begin position="79"/>
        <end position="100"/>
    </location>
</feature>
<evidence type="ECO:0000313" key="4">
    <source>
        <dbReference type="Proteomes" id="UP001461498"/>
    </source>
</evidence>
<dbReference type="PANTHER" id="PTHR37159">
    <property type="entry name" value="GH11867P"/>
    <property type="match status" value="1"/>
</dbReference>
<evidence type="ECO:0000313" key="3">
    <source>
        <dbReference type="EMBL" id="KAK9497976.1"/>
    </source>
</evidence>
<evidence type="ECO:0000256" key="1">
    <source>
        <dbReference type="SAM" id="Phobius"/>
    </source>
</evidence>
<dbReference type="AlphaFoldDB" id="A0AAW1CGH3"/>
<dbReference type="Proteomes" id="UP001461498">
    <property type="component" value="Unassembled WGS sequence"/>
</dbReference>
<reference evidence="3 4" key="1">
    <citation type="submission" date="2022-12" db="EMBL/GenBank/DDBJ databases">
        <title>Chromosome-level genome assembly of true bugs.</title>
        <authorList>
            <person name="Ma L."/>
            <person name="Li H."/>
        </authorList>
    </citation>
    <scope>NUCLEOTIDE SEQUENCE [LARGE SCALE GENOMIC DNA]</scope>
    <source>
        <strain evidence="3">Lab_2022b</strain>
    </source>
</reference>
<name>A0AAW1CGH3_9HEMI</name>
<dbReference type="GO" id="GO:0016491">
    <property type="term" value="F:oxidoreductase activity"/>
    <property type="evidence" value="ECO:0007669"/>
    <property type="project" value="InterPro"/>
</dbReference>
<feature type="domain" description="ER-bound oxygenase mpaB/mpaB'/Rubber oxygenase catalytic" evidence="2">
    <location>
        <begin position="79"/>
        <end position="209"/>
    </location>
</feature>
<dbReference type="InterPro" id="IPR018713">
    <property type="entry name" value="MPAB/Lcp_cat_dom"/>
</dbReference>
<sequence length="343" mass="39301">MQAANDQCKSQEKSENRYNVNSNICCQNDVCSVSRGIERANYILDQGGDVPMETGPPLLPSWYDHQLICKGQQYFTDNIFAMFVAALSGLTVLLSVPSILKILRNTNRSSKPASAYKRYYETIVHMMHWYQSDMRNPNSKGRQSVAIVRKMHENAVKNVGPITQKDLALTQFGFIGMAIVAQDKLGLPKDNRSLIHFWRVMGHLMGIQDKFNLFSGCERCTIVACKELSRRIFIPGIDQPIEHYNSMCSALLTGMWPLVPAMNPEAYFEFTRRLLDCPARKLSIIPTISLYSQIFIHYLIKLPIISLILLPWLNFQIWLTLFVQNTIPILAFYAFRYSWRGDV</sequence>